<dbReference type="PROSITE" id="PS51257">
    <property type="entry name" value="PROKAR_LIPOPROTEIN"/>
    <property type="match status" value="1"/>
</dbReference>
<dbReference type="AlphaFoldDB" id="A0A239SZI8"/>
<keyword evidence="5" id="KW-1185">Reference proteome</keyword>
<feature type="chain" id="PRO_5039390120" evidence="2">
    <location>
        <begin position="24"/>
        <end position="149"/>
    </location>
</feature>
<accession>A0A239SZI8</accession>
<protein>
    <submittedName>
        <fullName evidence="4">Lipoprotein</fullName>
    </submittedName>
</protein>
<reference evidence="4 5" key="1">
    <citation type="submission" date="2017-06" db="EMBL/GenBank/DDBJ databases">
        <authorList>
            <consortium name="Pathogen Informatics"/>
        </authorList>
    </citation>
    <scope>NUCLEOTIDE SEQUENCE [LARGE SCALE GENOMIC DNA]</scope>
    <source>
        <strain evidence="4 5">NCTC13788</strain>
    </source>
</reference>
<proteinExistence type="predicted"/>
<evidence type="ECO:0000256" key="1">
    <source>
        <dbReference type="SAM" id="MobiDB-lite"/>
    </source>
</evidence>
<evidence type="ECO:0000259" key="3">
    <source>
        <dbReference type="Pfam" id="PF12182"/>
    </source>
</evidence>
<dbReference type="STRING" id="1123308.GCA_000380085_01051"/>
<name>A0A239SZI8_9STRE</name>
<dbReference type="KEGG" id="smen:SAMEA4412692_1971"/>
<dbReference type="Pfam" id="PF12182">
    <property type="entry name" value="DUF3642"/>
    <property type="match status" value="1"/>
</dbReference>
<feature type="domain" description="DUF3642" evidence="3">
    <location>
        <begin position="66"/>
        <end position="148"/>
    </location>
</feature>
<keyword evidence="2" id="KW-0732">Signal</keyword>
<dbReference type="EMBL" id="LT906439">
    <property type="protein sequence ID" value="SNU90736.1"/>
    <property type="molecule type" value="Genomic_DNA"/>
</dbReference>
<sequence>MKMKISKSILLPATMIFALFLVACSNTQNQVAPETSTSQSSTTSSSSTAASSSTSASNATGQTTGELDGTYKGRDEEDEVTLVITGTSGTWTQVEPDGEQEIKNVTLDPANQRIIIGDDAERYLLEGNQLTIKDIDEDDFNETIVLTKQ</sequence>
<dbReference type="Gene3D" id="2.40.128.50">
    <property type="match status" value="1"/>
</dbReference>
<evidence type="ECO:0000313" key="5">
    <source>
        <dbReference type="Proteomes" id="UP000215185"/>
    </source>
</evidence>
<gene>
    <name evidence="4" type="ORF">SAMEA4412692_01971</name>
</gene>
<dbReference type="InterPro" id="IPR027279">
    <property type="entry name" value="D_amino_pept/lipop_sf"/>
</dbReference>
<dbReference type="RefSeq" id="WP_018373623.1">
    <property type="nucleotide sequence ID" value="NZ_LT906439.1"/>
</dbReference>
<dbReference type="InterPro" id="IPR020961">
    <property type="entry name" value="DUF3642_lipo"/>
</dbReference>
<keyword evidence="4" id="KW-0449">Lipoprotein</keyword>
<feature type="region of interest" description="Disordered" evidence="1">
    <location>
        <begin position="32"/>
        <end position="78"/>
    </location>
</feature>
<evidence type="ECO:0000256" key="2">
    <source>
        <dbReference type="SAM" id="SignalP"/>
    </source>
</evidence>
<dbReference type="NCBIfam" id="NF040528">
    <property type="entry name" value="SP_0198_lipo"/>
    <property type="match status" value="1"/>
</dbReference>
<dbReference type="Proteomes" id="UP000215185">
    <property type="component" value="Chromosome 1"/>
</dbReference>
<evidence type="ECO:0000313" key="4">
    <source>
        <dbReference type="EMBL" id="SNU90736.1"/>
    </source>
</evidence>
<organism evidence="4 5">
    <name type="scientific">Streptococcus merionis</name>
    <dbReference type="NCBI Taxonomy" id="400065"/>
    <lineage>
        <taxon>Bacteria</taxon>
        <taxon>Bacillati</taxon>
        <taxon>Bacillota</taxon>
        <taxon>Bacilli</taxon>
        <taxon>Lactobacillales</taxon>
        <taxon>Streptococcaceae</taxon>
        <taxon>Streptococcus</taxon>
    </lineage>
</organism>
<feature type="compositionally biased region" description="Low complexity" evidence="1">
    <location>
        <begin position="35"/>
        <end position="65"/>
    </location>
</feature>
<feature type="signal peptide" evidence="2">
    <location>
        <begin position="1"/>
        <end position="23"/>
    </location>
</feature>